<dbReference type="Proteomes" id="UP000322110">
    <property type="component" value="Unassembled WGS sequence"/>
</dbReference>
<dbReference type="EMBL" id="VUKA01000001">
    <property type="protein sequence ID" value="KAA2215337.1"/>
    <property type="molecule type" value="Genomic_DNA"/>
</dbReference>
<evidence type="ECO:0000313" key="10">
    <source>
        <dbReference type="EMBL" id="KAA2215337.1"/>
    </source>
</evidence>
<dbReference type="Pfam" id="PF03772">
    <property type="entry name" value="Competence"/>
    <property type="match status" value="1"/>
</dbReference>
<keyword evidence="5 7" id="KW-0472">Membrane</keyword>
<evidence type="ECO:0000256" key="4">
    <source>
        <dbReference type="ARBA" id="ARBA00022989"/>
    </source>
</evidence>
<dbReference type="InterPro" id="IPR025405">
    <property type="entry name" value="DUF4131"/>
</dbReference>
<evidence type="ECO:0000313" key="11">
    <source>
        <dbReference type="Proteomes" id="UP000322110"/>
    </source>
</evidence>
<dbReference type="InterPro" id="IPR052159">
    <property type="entry name" value="Competence_DNA_uptake"/>
</dbReference>
<keyword evidence="4 7" id="KW-1133">Transmembrane helix</keyword>
<dbReference type="PANTHER" id="PTHR30619">
    <property type="entry name" value="DNA INTERNALIZATION/COMPETENCE PROTEIN COMEC/REC2"/>
    <property type="match status" value="1"/>
</dbReference>
<feature type="transmembrane region" description="Helical" evidence="7">
    <location>
        <begin position="40"/>
        <end position="56"/>
    </location>
</feature>
<feature type="transmembrane region" description="Helical" evidence="7">
    <location>
        <begin position="16"/>
        <end position="33"/>
    </location>
</feature>
<name>A0A5B2TLE9_9PROT</name>
<feature type="domain" description="ComEC/Rec2-related protein" evidence="8">
    <location>
        <begin position="228"/>
        <end position="511"/>
    </location>
</feature>
<evidence type="ECO:0000259" key="8">
    <source>
        <dbReference type="Pfam" id="PF03772"/>
    </source>
</evidence>
<organism evidence="10 11">
    <name type="scientific">Teichococcus oryzae</name>
    <dbReference type="NCBI Taxonomy" id="1608942"/>
    <lineage>
        <taxon>Bacteria</taxon>
        <taxon>Pseudomonadati</taxon>
        <taxon>Pseudomonadota</taxon>
        <taxon>Alphaproteobacteria</taxon>
        <taxon>Acetobacterales</taxon>
        <taxon>Roseomonadaceae</taxon>
        <taxon>Roseomonas</taxon>
    </lineage>
</organism>
<evidence type="ECO:0000256" key="2">
    <source>
        <dbReference type="ARBA" id="ARBA00022475"/>
    </source>
</evidence>
<dbReference type="OrthoDB" id="9790149at2"/>
<dbReference type="PANTHER" id="PTHR30619:SF1">
    <property type="entry name" value="RECOMBINATION PROTEIN 2"/>
    <property type="match status" value="1"/>
</dbReference>
<feature type="transmembrane region" description="Helical" evidence="7">
    <location>
        <begin position="421"/>
        <end position="448"/>
    </location>
</feature>
<feature type="transmembrane region" description="Helical" evidence="7">
    <location>
        <begin position="490"/>
        <end position="510"/>
    </location>
</feature>
<protein>
    <submittedName>
        <fullName evidence="10">ComEC family competence protein</fullName>
    </submittedName>
</protein>
<accession>A0A5B2TLE9</accession>
<reference evidence="10 11" key="1">
    <citation type="journal article" date="2015" name="Int. J. Syst. Evol. Microbiol.">
        <title>Roseomonas oryzae sp. nov., isolated from paddy rhizosphere soil.</title>
        <authorList>
            <person name="Ramaprasad E.V."/>
            <person name="Sasikala Ch."/>
            <person name="Ramana Ch.V."/>
        </authorList>
    </citation>
    <scope>NUCLEOTIDE SEQUENCE [LARGE SCALE GENOMIC DNA]</scope>
    <source>
        <strain evidence="10 11">KCTC 42542</strain>
    </source>
</reference>
<evidence type="ECO:0000256" key="5">
    <source>
        <dbReference type="ARBA" id="ARBA00023136"/>
    </source>
</evidence>
<keyword evidence="11" id="KW-1185">Reference proteome</keyword>
<evidence type="ECO:0000256" key="7">
    <source>
        <dbReference type="SAM" id="Phobius"/>
    </source>
</evidence>
<evidence type="ECO:0000256" key="3">
    <source>
        <dbReference type="ARBA" id="ARBA00022692"/>
    </source>
</evidence>
<feature type="transmembrane region" description="Helical" evidence="7">
    <location>
        <begin position="392"/>
        <end position="415"/>
    </location>
</feature>
<proteinExistence type="predicted"/>
<feature type="region of interest" description="Disordered" evidence="6">
    <location>
        <begin position="681"/>
        <end position="719"/>
    </location>
</feature>
<feature type="transmembrane region" description="Helical" evidence="7">
    <location>
        <begin position="335"/>
        <end position="354"/>
    </location>
</feature>
<comment type="subcellular location">
    <subcellularLocation>
        <location evidence="1">Cell membrane</location>
        <topology evidence="1">Multi-pass membrane protein</topology>
    </subcellularLocation>
</comment>
<evidence type="ECO:0000259" key="9">
    <source>
        <dbReference type="Pfam" id="PF13567"/>
    </source>
</evidence>
<feature type="domain" description="DUF4131" evidence="9">
    <location>
        <begin position="37"/>
        <end position="188"/>
    </location>
</feature>
<dbReference type="Pfam" id="PF13567">
    <property type="entry name" value="DUF4131"/>
    <property type="match status" value="1"/>
</dbReference>
<feature type="compositionally biased region" description="Low complexity" evidence="6">
    <location>
        <begin position="703"/>
        <end position="719"/>
    </location>
</feature>
<feature type="transmembrane region" description="Helical" evidence="7">
    <location>
        <begin position="62"/>
        <end position="84"/>
    </location>
</feature>
<dbReference type="NCBIfam" id="TIGR00360">
    <property type="entry name" value="ComEC_N-term"/>
    <property type="match status" value="1"/>
</dbReference>
<dbReference type="InterPro" id="IPR004477">
    <property type="entry name" value="ComEC_N"/>
</dbReference>
<comment type="caution">
    <text evidence="10">The sequence shown here is derived from an EMBL/GenBank/DDBJ whole genome shotgun (WGS) entry which is preliminary data.</text>
</comment>
<sequence length="719" mass="75790">MAAALGASLASDWHRLPLWLPVALGAGILFYFGLRGEPSAWWWVLPGPVLALAPLLRGRPALAWMAGLLGTALLGFALAGWHAARMPAPLELPRRAVVLEGVVDKVEMLPKGLRVTLGAAQLGPGEPALPRSLRIRLKADDPLQPVPGERLRVRALVREPSAPAYPGGWDFQRDAFFSGLGGSGFALGPAERVGEMAGPRPFARLRRELERRVTAVLPGGTGAVAAALLTGGQSGIPAENMQAMRDSGLAHLLSVSGLHIAIVMGLGFGLLRFGIAMVPALALRFDSKVAAAPAGLLLGFGYLLLTGLQVPMLRSFAMAAVVTLGVMLGRRALSLRVLAVAAVVVLAMQPAALLGPSFQMSFAAVLVLIAWAEASTARMGRWRLGDEWWRRPLVLLAGMVLTSLLAGLATTPYGLHHFGRLQLYGVAANMVAVPITSFLVMPAGLLAVAAMPFGLEDWPLRLMGLGVDATLWVARSVADWPGAALSAMPIPPAGLALASFGLLWLCLWRARWRLLGVPMLMAGLGSAALVTPPDMLVSGDGKLVALRLEDGLVLQRNSGASGFIRASWLRGLGEDDAEALPASAERRDAALNCEGASCRFQPDAGGPVALLLRAAKPKRGEQAPEIRAEPFCGEAGLLVSSEPIRGRCPGARVVDRFSVWRNGPHAIWLRPGGMRILSDRDWRGSRPWVPPPPVPAARRADAARPLSSGAAARPAGPAP</sequence>
<evidence type="ECO:0000256" key="6">
    <source>
        <dbReference type="SAM" id="MobiDB-lite"/>
    </source>
</evidence>
<feature type="transmembrane region" description="Helical" evidence="7">
    <location>
        <begin position="285"/>
        <end position="305"/>
    </location>
</feature>
<dbReference type="GO" id="GO:0005886">
    <property type="term" value="C:plasma membrane"/>
    <property type="evidence" value="ECO:0007669"/>
    <property type="project" value="UniProtKB-SubCell"/>
</dbReference>
<evidence type="ECO:0000256" key="1">
    <source>
        <dbReference type="ARBA" id="ARBA00004651"/>
    </source>
</evidence>
<feature type="transmembrane region" description="Helical" evidence="7">
    <location>
        <begin position="252"/>
        <end position="273"/>
    </location>
</feature>
<keyword evidence="3 7" id="KW-0812">Transmembrane</keyword>
<keyword evidence="2" id="KW-1003">Cell membrane</keyword>
<gene>
    <name evidence="10" type="ORF">F0Q34_05190</name>
</gene>
<dbReference type="AlphaFoldDB" id="A0A5B2TLE9"/>